<name>A0A1X7SUG9_AMPQE</name>
<protein>
    <submittedName>
        <fullName evidence="1">Uncharacterized protein</fullName>
    </submittedName>
</protein>
<organism evidence="1">
    <name type="scientific">Amphimedon queenslandica</name>
    <name type="common">Sponge</name>
    <dbReference type="NCBI Taxonomy" id="400682"/>
    <lineage>
        <taxon>Eukaryota</taxon>
        <taxon>Metazoa</taxon>
        <taxon>Porifera</taxon>
        <taxon>Demospongiae</taxon>
        <taxon>Heteroscleromorpha</taxon>
        <taxon>Haplosclerida</taxon>
        <taxon>Niphatidae</taxon>
        <taxon>Amphimedon</taxon>
    </lineage>
</organism>
<evidence type="ECO:0000313" key="1">
    <source>
        <dbReference type="EnsemblMetazoa" id="Aqu2.1.05630_001"/>
    </source>
</evidence>
<accession>A0A1X7SUG9</accession>
<dbReference type="EnsemblMetazoa" id="Aqu2.1.05630_001">
    <property type="protein sequence ID" value="Aqu2.1.05630_001"/>
    <property type="gene ID" value="Aqu2.1.05630"/>
</dbReference>
<sequence>VSAVENLKFNSTSLLITWSHPVYFSNDVPFGSPLSYQVVVTDEEDGDIILDTNTGPNTHMYIAVLNITQCDTINISEQHYWVNIPQLILSVIME</sequence>
<dbReference type="InParanoid" id="A0A1X7SUG9"/>
<proteinExistence type="predicted"/>
<dbReference type="AlphaFoldDB" id="A0A1X7SUG9"/>
<reference evidence="1" key="1">
    <citation type="submission" date="2017-05" db="UniProtKB">
        <authorList>
            <consortium name="EnsemblMetazoa"/>
        </authorList>
    </citation>
    <scope>IDENTIFICATION</scope>
</reference>